<accession>A0ABD2JQL7</accession>
<proteinExistence type="predicted"/>
<comment type="caution">
    <text evidence="1">The sequence shown here is derived from an EMBL/GenBank/DDBJ whole genome shotgun (WGS) entry which is preliminary data.</text>
</comment>
<dbReference type="EMBL" id="JBICBT010000918">
    <property type="protein sequence ID" value="KAL3092893.1"/>
    <property type="molecule type" value="Genomic_DNA"/>
</dbReference>
<dbReference type="AlphaFoldDB" id="A0ABD2JQL7"/>
<evidence type="ECO:0000313" key="1">
    <source>
        <dbReference type="EMBL" id="KAL3092893.1"/>
    </source>
</evidence>
<protein>
    <submittedName>
        <fullName evidence="1">Uncharacterized protein</fullName>
    </submittedName>
</protein>
<organism evidence="1 2">
    <name type="scientific">Heterodera trifolii</name>
    <dbReference type="NCBI Taxonomy" id="157864"/>
    <lineage>
        <taxon>Eukaryota</taxon>
        <taxon>Metazoa</taxon>
        <taxon>Ecdysozoa</taxon>
        <taxon>Nematoda</taxon>
        <taxon>Chromadorea</taxon>
        <taxon>Rhabditida</taxon>
        <taxon>Tylenchina</taxon>
        <taxon>Tylenchomorpha</taxon>
        <taxon>Tylenchoidea</taxon>
        <taxon>Heteroderidae</taxon>
        <taxon>Heteroderinae</taxon>
        <taxon>Heterodera</taxon>
    </lineage>
</organism>
<gene>
    <name evidence="1" type="ORF">niasHT_020276</name>
</gene>
<dbReference type="Proteomes" id="UP001620626">
    <property type="component" value="Unassembled WGS sequence"/>
</dbReference>
<sequence length="191" mass="21440">MSYQNYPGLAESPPPSAINKRVLRLVGTERRAYTVKMADFWVRLKNNDKIIEKATFFEEMSRHDSPASSAAFYRQSTATSTNNFQEHYSHGSNSSAVYFQEEFRGPFPTDSSLCAFPADFRSLHPRTKSRFDEIVDDGHGQPVPMSSDTADFRARRICGDAVGTEIQMGDQMAMVPTQSTPMEQPNCHQAA</sequence>
<keyword evidence="2" id="KW-1185">Reference proteome</keyword>
<name>A0ABD2JQL7_9BILA</name>
<reference evidence="1 2" key="1">
    <citation type="submission" date="2024-10" db="EMBL/GenBank/DDBJ databases">
        <authorList>
            <person name="Kim D."/>
        </authorList>
    </citation>
    <scope>NUCLEOTIDE SEQUENCE [LARGE SCALE GENOMIC DNA]</scope>
    <source>
        <strain evidence="1">BH-2024</strain>
    </source>
</reference>
<evidence type="ECO:0000313" key="2">
    <source>
        <dbReference type="Proteomes" id="UP001620626"/>
    </source>
</evidence>